<dbReference type="GO" id="GO:0000724">
    <property type="term" value="P:double-strand break repair via homologous recombination"/>
    <property type="evidence" value="ECO:0007669"/>
    <property type="project" value="TreeGrafter"/>
</dbReference>
<feature type="compositionally biased region" description="Low complexity" evidence="4">
    <location>
        <begin position="551"/>
        <end position="568"/>
    </location>
</feature>
<sequence>MGQLKKLKEVGFQYDFANIDAIPVQPNVVDRPSAKPIKRSLAYVIPLDISHSSANRNQASVSSLSPGEKISTSCSHGHILGVNTIEISNKINASDQLYAESGLDPQANKISSIMYTGGRDGAVKAWALSCDNGRTNYNGSIVASGTTDRKIGLWDLRTKNHSGWLSGHTDRVNCVLVPNDSDYILSGSSDNTVKLWSLKTKRCISTFSHHDSSVWTLYSQSPDYSTFFSGDRSGQIMKTNMRDDLSYDINILIAKESNSILKISSDSDGKYLWTASYGSEHDAQNAIFFKEPVYDTPLESIVGPPGLKKHVILQNKRHVLAINSENEISLWDLMLAKKIKTLDNAWGTDLDSIADSMNRPPQTVPSWCNVDTKIGMLTVQMKVTQAWDAEVYVDQLDYLSFQEYKNFISNGVERIKIGPWVLKNIFENFKEFIPDQKVITNSVTNSLSKWVHDNPSGSSMSFYEIMNSFHMSGDQDLLELRSSTPNGVDNTQNETGPNNPDSKQSENQETKNQKSPAKVGRFLSFKIFKNKKEKKSSEDGESRRSNAITMKSGSGSNKNQNSTTSTSSDPEKELQLKNYNLLKEFDKNLITIKGRADGVKSSRSNLYDLYPVHKLPQNLKIIVLEEDTNNEMPSCIYESSIPASGKKFYAYSQHNIIDDPFLTLILSLPSWMVDYIYLHRFPLTYCPPHQLSFALAPLPVDFMRLPSLGLGNNFLSAHQMLRVAKISAYVSEKLKLKFPPSEYFESLVEASDAFSKNHPEESKSLKLSLENIHNENGVIKTLTKIKCYWEIALENSGDSPCDEERVALRALSKLPHNQLPKSLVLTLEVPKNNNETPLNGNTLNPFVQKPKRSSEVQNGAGENSSSNMGSLSNGFEDSKNLNIHSGTLNSPNNGSKEYVNGLVEKDVNSTSPDINLNNTIGTSPGTFSLIDSQYTVDPVDEIGIVPHNSKLKPKPAGDESSSSNIKTAEPKSDVDQSHRMSNLSFLWIEILCKDVVLDPSTTLSTIRTFHWKSSQEMQISYGWKQFIINRIKKGLKY</sequence>
<dbReference type="InterPro" id="IPR036322">
    <property type="entry name" value="WD40_repeat_dom_sf"/>
</dbReference>
<dbReference type="InterPro" id="IPR001680">
    <property type="entry name" value="WD40_rpt"/>
</dbReference>
<dbReference type="EMBL" id="LSSL01002939">
    <property type="protein sequence ID" value="OLY80951.1"/>
    <property type="molecule type" value="Genomic_DNA"/>
</dbReference>
<keyword evidence="1 3" id="KW-0853">WD repeat</keyword>
<dbReference type="OrthoDB" id="2421129at2759"/>
<organism evidence="5 6">
    <name type="scientific">Smittium mucronatum</name>
    <dbReference type="NCBI Taxonomy" id="133383"/>
    <lineage>
        <taxon>Eukaryota</taxon>
        <taxon>Fungi</taxon>
        <taxon>Fungi incertae sedis</taxon>
        <taxon>Zoopagomycota</taxon>
        <taxon>Kickxellomycotina</taxon>
        <taxon>Harpellomycetes</taxon>
        <taxon>Harpellales</taxon>
        <taxon>Legeriomycetaceae</taxon>
        <taxon>Smittium</taxon>
    </lineage>
</organism>
<dbReference type="PROSITE" id="PS50082">
    <property type="entry name" value="WD_REPEATS_2"/>
    <property type="match status" value="2"/>
</dbReference>
<feature type="region of interest" description="Disordered" evidence="4">
    <location>
        <begin position="479"/>
        <end position="517"/>
    </location>
</feature>
<dbReference type="Proteomes" id="UP000187455">
    <property type="component" value="Unassembled WGS sequence"/>
</dbReference>
<dbReference type="STRING" id="133383.A0A1R0GVN9"/>
<dbReference type="Pfam" id="PF11816">
    <property type="entry name" value="DUF3337"/>
    <property type="match status" value="2"/>
</dbReference>
<feature type="compositionally biased region" description="Polar residues" evidence="4">
    <location>
        <begin position="832"/>
        <end position="845"/>
    </location>
</feature>
<keyword evidence="2" id="KW-0677">Repeat</keyword>
<dbReference type="InterPro" id="IPR015943">
    <property type="entry name" value="WD40/YVTN_repeat-like_dom_sf"/>
</dbReference>
<accession>A0A1R0GVN9</accession>
<feature type="compositionally biased region" description="Low complexity" evidence="4">
    <location>
        <begin position="861"/>
        <end position="874"/>
    </location>
</feature>
<feature type="compositionally biased region" description="Polar residues" evidence="4">
    <location>
        <begin position="481"/>
        <end position="502"/>
    </location>
</feature>
<dbReference type="SUPFAM" id="SSF50978">
    <property type="entry name" value="WD40 repeat-like"/>
    <property type="match status" value="1"/>
</dbReference>
<comment type="caution">
    <text evidence="5">The sequence shown here is derived from an EMBL/GenBank/DDBJ whole genome shotgun (WGS) entry which is preliminary data.</text>
</comment>
<dbReference type="PANTHER" id="PTHR19862:SF14">
    <property type="entry name" value="WD REPEAT-CONTAINING PROTEIN 48"/>
    <property type="match status" value="1"/>
</dbReference>
<feature type="region of interest" description="Disordered" evidence="4">
    <location>
        <begin position="945"/>
        <end position="975"/>
    </location>
</feature>
<dbReference type="GO" id="GO:0043130">
    <property type="term" value="F:ubiquitin binding"/>
    <property type="evidence" value="ECO:0007669"/>
    <property type="project" value="TreeGrafter"/>
</dbReference>
<dbReference type="PROSITE" id="PS50294">
    <property type="entry name" value="WD_REPEATS_REGION"/>
    <property type="match status" value="1"/>
</dbReference>
<evidence type="ECO:0000256" key="2">
    <source>
        <dbReference type="ARBA" id="ARBA00022737"/>
    </source>
</evidence>
<keyword evidence="6" id="KW-1185">Reference proteome</keyword>
<evidence type="ECO:0000256" key="3">
    <source>
        <dbReference type="PROSITE-ProRule" id="PRU00221"/>
    </source>
</evidence>
<feature type="region of interest" description="Disordered" evidence="4">
    <location>
        <begin position="832"/>
        <end position="898"/>
    </location>
</feature>
<name>A0A1R0GVN9_9FUNG</name>
<feature type="repeat" description="WD" evidence="3">
    <location>
        <begin position="165"/>
        <end position="206"/>
    </location>
</feature>
<feature type="compositionally biased region" description="Polar residues" evidence="4">
    <location>
        <begin position="880"/>
        <end position="895"/>
    </location>
</feature>
<dbReference type="Pfam" id="PF00400">
    <property type="entry name" value="WD40"/>
    <property type="match status" value="2"/>
</dbReference>
<feature type="compositionally biased region" description="Basic and acidic residues" evidence="4">
    <location>
        <begin position="535"/>
        <end position="544"/>
    </location>
</feature>
<dbReference type="Gene3D" id="2.130.10.10">
    <property type="entry name" value="YVTN repeat-like/Quinoprotein amine dehydrogenase"/>
    <property type="match status" value="1"/>
</dbReference>
<feature type="compositionally biased region" description="Basic and acidic residues" evidence="4">
    <location>
        <begin position="503"/>
        <end position="512"/>
    </location>
</feature>
<evidence type="ECO:0000256" key="4">
    <source>
        <dbReference type="SAM" id="MobiDB-lite"/>
    </source>
</evidence>
<gene>
    <name evidence="5" type="ORF">AYI68_g4947</name>
</gene>
<protein>
    <submittedName>
        <fullName evidence="5">UBP9-binding protein</fullName>
    </submittedName>
</protein>
<evidence type="ECO:0000313" key="6">
    <source>
        <dbReference type="Proteomes" id="UP000187455"/>
    </source>
</evidence>
<feature type="region of interest" description="Disordered" evidence="4">
    <location>
        <begin position="531"/>
        <end position="573"/>
    </location>
</feature>
<dbReference type="AlphaFoldDB" id="A0A1R0GVN9"/>
<dbReference type="InterPro" id="IPR021772">
    <property type="entry name" value="WDR48/Bun107"/>
</dbReference>
<evidence type="ECO:0000313" key="5">
    <source>
        <dbReference type="EMBL" id="OLY80951.1"/>
    </source>
</evidence>
<feature type="repeat" description="WD" evidence="3">
    <location>
        <begin position="138"/>
        <end position="158"/>
    </location>
</feature>
<dbReference type="SMART" id="SM00320">
    <property type="entry name" value="WD40"/>
    <property type="match status" value="3"/>
</dbReference>
<reference evidence="5 6" key="1">
    <citation type="journal article" date="2016" name="Mol. Biol. Evol.">
        <title>Genome-Wide Survey of Gut Fungi (Harpellales) Reveals the First Horizontally Transferred Ubiquitin Gene from a Mosquito Host.</title>
        <authorList>
            <person name="Wang Y."/>
            <person name="White M.M."/>
            <person name="Kvist S."/>
            <person name="Moncalvo J.M."/>
        </authorList>
    </citation>
    <scope>NUCLEOTIDE SEQUENCE [LARGE SCALE GENOMIC DNA]</scope>
    <source>
        <strain evidence="5 6">ALG-7-W6</strain>
    </source>
</reference>
<dbReference type="PANTHER" id="PTHR19862">
    <property type="entry name" value="WD REPEAT-CONTAINING PROTEIN 48"/>
    <property type="match status" value="1"/>
</dbReference>
<proteinExistence type="predicted"/>
<dbReference type="InterPro" id="IPR051246">
    <property type="entry name" value="WDR48"/>
</dbReference>
<evidence type="ECO:0000256" key="1">
    <source>
        <dbReference type="ARBA" id="ARBA00022574"/>
    </source>
</evidence>